<dbReference type="Proteomes" id="UP000239471">
    <property type="component" value="Unassembled WGS sequence"/>
</dbReference>
<evidence type="ECO:0000256" key="8">
    <source>
        <dbReference type="ARBA" id="ARBA00034323"/>
    </source>
</evidence>
<keyword evidence="10" id="KW-0812">Transmembrane</keyword>
<dbReference type="SUPFAM" id="SSF53822">
    <property type="entry name" value="Periplasmic binding protein-like I"/>
    <property type="match status" value="1"/>
</dbReference>
<dbReference type="GO" id="GO:0030246">
    <property type="term" value="F:carbohydrate binding"/>
    <property type="evidence" value="ECO:0007669"/>
    <property type="project" value="InterPro"/>
</dbReference>
<dbReference type="InterPro" id="IPR044085">
    <property type="entry name" value="MglB-like_PBP1"/>
</dbReference>
<dbReference type="InterPro" id="IPR028082">
    <property type="entry name" value="Peripla_BP_I"/>
</dbReference>
<dbReference type="GO" id="GO:0046872">
    <property type="term" value="F:metal ion binding"/>
    <property type="evidence" value="ECO:0007669"/>
    <property type="project" value="UniProtKB-KW"/>
</dbReference>
<keyword evidence="10" id="KW-1133">Transmembrane helix</keyword>
<name>A0A2T0BAY4_9CLOT</name>
<dbReference type="RefSeq" id="WP_106060758.1">
    <property type="nucleotide sequence ID" value="NZ_PVXQ01000038.1"/>
</dbReference>
<keyword evidence="4" id="KW-0479">Metal-binding</keyword>
<evidence type="ECO:0000256" key="1">
    <source>
        <dbReference type="ARBA" id="ARBA00004196"/>
    </source>
</evidence>
<comment type="caution">
    <text evidence="12">The sequence shown here is derived from an EMBL/GenBank/DDBJ whole genome shotgun (WGS) entry which is preliminary data.</text>
</comment>
<reference evidence="12 13" key="1">
    <citation type="submission" date="2018-03" db="EMBL/GenBank/DDBJ databases">
        <title>Genome sequence of Clostridium vincentii DSM 10228.</title>
        <authorList>
            <person name="Poehlein A."/>
            <person name="Daniel R."/>
        </authorList>
    </citation>
    <scope>NUCLEOTIDE SEQUENCE [LARGE SCALE GENOMIC DNA]</scope>
    <source>
        <strain evidence="12 13">DSM 10228</strain>
    </source>
</reference>
<dbReference type="CDD" id="cd01539">
    <property type="entry name" value="PBP1_GGBP"/>
    <property type="match status" value="1"/>
</dbReference>
<evidence type="ECO:0000313" key="13">
    <source>
        <dbReference type="Proteomes" id="UP000239471"/>
    </source>
</evidence>
<dbReference type="EMBL" id="PVXQ01000038">
    <property type="protein sequence ID" value="PRR81002.1"/>
    <property type="molecule type" value="Genomic_DNA"/>
</dbReference>
<keyword evidence="6" id="KW-0574">Periplasm</keyword>
<evidence type="ECO:0000256" key="4">
    <source>
        <dbReference type="ARBA" id="ARBA00022723"/>
    </source>
</evidence>
<evidence type="ECO:0000256" key="6">
    <source>
        <dbReference type="ARBA" id="ARBA00022764"/>
    </source>
</evidence>
<dbReference type="InterPro" id="IPR025997">
    <property type="entry name" value="SBP_2_dom"/>
</dbReference>
<feature type="transmembrane region" description="Helical" evidence="10">
    <location>
        <begin position="7"/>
        <end position="25"/>
    </location>
</feature>
<organism evidence="12 13">
    <name type="scientific">Clostridium vincentii</name>
    <dbReference type="NCBI Taxonomy" id="52704"/>
    <lineage>
        <taxon>Bacteria</taxon>
        <taxon>Bacillati</taxon>
        <taxon>Bacillota</taxon>
        <taxon>Clostridia</taxon>
        <taxon>Eubacteriales</taxon>
        <taxon>Clostridiaceae</taxon>
        <taxon>Clostridium</taxon>
    </lineage>
</organism>
<dbReference type="OrthoDB" id="9769193at2"/>
<evidence type="ECO:0000313" key="12">
    <source>
        <dbReference type="EMBL" id="PRR81002.1"/>
    </source>
</evidence>
<dbReference type="GO" id="GO:0030288">
    <property type="term" value="C:outer membrane-bounded periplasmic space"/>
    <property type="evidence" value="ECO:0007669"/>
    <property type="project" value="TreeGrafter"/>
</dbReference>
<dbReference type="PANTHER" id="PTHR30036">
    <property type="entry name" value="D-XYLOSE-BINDING PERIPLASMIC PROTEIN"/>
    <property type="match status" value="1"/>
</dbReference>
<keyword evidence="13" id="KW-1185">Reference proteome</keyword>
<evidence type="ECO:0000259" key="11">
    <source>
        <dbReference type="Pfam" id="PF13407"/>
    </source>
</evidence>
<protein>
    <recommendedName>
        <fullName evidence="9">D-galactose/methyl-galactoside binding periplasmic protein MglB</fullName>
    </recommendedName>
</protein>
<evidence type="ECO:0000256" key="9">
    <source>
        <dbReference type="ARBA" id="ARBA00034344"/>
    </source>
</evidence>
<accession>A0A2T0BAY4</accession>
<evidence type="ECO:0000256" key="10">
    <source>
        <dbReference type="SAM" id="Phobius"/>
    </source>
</evidence>
<feature type="domain" description="Periplasmic binding protein" evidence="11">
    <location>
        <begin position="42"/>
        <end position="322"/>
    </location>
</feature>
<dbReference type="AlphaFoldDB" id="A0A2T0BAY4"/>
<comment type="subcellular location">
    <subcellularLocation>
        <location evidence="1">Cell envelope</location>
    </subcellularLocation>
</comment>
<dbReference type="Gene3D" id="3.40.50.2300">
    <property type="match status" value="2"/>
</dbReference>
<gene>
    <name evidence="12" type="primary">mglB_2</name>
    <name evidence="12" type="ORF">CLVI_28400</name>
</gene>
<evidence type="ECO:0000256" key="2">
    <source>
        <dbReference type="ARBA" id="ARBA00022448"/>
    </source>
</evidence>
<evidence type="ECO:0000256" key="7">
    <source>
        <dbReference type="ARBA" id="ARBA00022837"/>
    </source>
</evidence>
<proteinExistence type="predicted"/>
<keyword evidence="5" id="KW-0732">Signal</keyword>
<keyword evidence="7" id="KW-0106">Calcium</keyword>
<sequence length="349" mass="39038">MKKIKKILIITIVVVMIRPILIGVSQKVGASLSITEGEPVKVGVLLIDFTDDYIALLRQDLEEIQKNNEGKVEFTFLDSKNNEVIQNDNLNTLIQNHVDAILLNIIEVKNAQQVINKIKEANIPVILFNREPLAVEPIKSYERAYYVGTDAKEAGILQAKILIDKWNTDKAAIDRNGDGIMQYIMLKGEKDNIEAKERTKYSVLTINNAGIKTEELESRFCDWNKKLAKEAILSIFLKYGNGIEAIIANNDSMAEGAIEALQVYGYNKGDERKNISVVGVDAIPSAQELIRKGIMEGSVLQDQKAMAEALYTIGMNLAYGKKPLEGTNYKFDQTGIAVRIPYQEFIINK</sequence>
<evidence type="ECO:0000256" key="3">
    <source>
        <dbReference type="ARBA" id="ARBA00022597"/>
    </source>
</evidence>
<keyword evidence="2" id="KW-0813">Transport</keyword>
<keyword evidence="10" id="KW-0472">Membrane</keyword>
<evidence type="ECO:0000256" key="5">
    <source>
        <dbReference type="ARBA" id="ARBA00022729"/>
    </source>
</evidence>
<dbReference type="Pfam" id="PF13407">
    <property type="entry name" value="Peripla_BP_4"/>
    <property type="match status" value="1"/>
</dbReference>
<dbReference type="PANTHER" id="PTHR30036:SF2">
    <property type="entry name" value="D-GALACTOSE_METHYL-GALACTOSIDE BINDING PERIPLASMIC PROTEIN MGLB"/>
    <property type="match status" value="1"/>
</dbReference>
<keyword evidence="3" id="KW-0762">Sugar transport</keyword>
<dbReference type="InterPro" id="IPR050555">
    <property type="entry name" value="Bact_Solute-Bind_Prot2"/>
</dbReference>
<comment type="subunit">
    <text evidence="8">The ABC transporter complex is composed of one ATP-binding protein (MglA), two transmembrane proteins (MglC) and a solute-binding protein (MglB).</text>
</comment>